<feature type="domain" description="PrgI-like" evidence="2">
    <location>
        <begin position="18"/>
        <end position="105"/>
    </location>
</feature>
<dbReference type="Proteomes" id="UP001597119">
    <property type="component" value="Unassembled WGS sequence"/>
</dbReference>
<evidence type="ECO:0000313" key="5">
    <source>
        <dbReference type="Proteomes" id="UP001597119"/>
    </source>
</evidence>
<dbReference type="Pfam" id="PF26593">
    <property type="entry name" value="TraC-like"/>
    <property type="match status" value="1"/>
</dbReference>
<keyword evidence="1" id="KW-0472">Membrane</keyword>
<dbReference type="AlphaFoldDB" id="A0ABD6CDP3"/>
<evidence type="ECO:0000259" key="3">
    <source>
        <dbReference type="Pfam" id="PF26593"/>
    </source>
</evidence>
<comment type="caution">
    <text evidence="4">The sequence shown here is derived from an EMBL/GenBank/DDBJ whole genome shotgun (WGS) entry which is preliminary data.</text>
</comment>
<name>A0ABD6CDP3_9EURY</name>
<evidence type="ECO:0000259" key="2">
    <source>
        <dbReference type="Pfam" id="PF26592"/>
    </source>
</evidence>
<organism evidence="4 5">
    <name type="scientific">Halorientalis brevis</name>
    <dbReference type="NCBI Taxonomy" id="1126241"/>
    <lineage>
        <taxon>Archaea</taxon>
        <taxon>Methanobacteriati</taxon>
        <taxon>Methanobacteriota</taxon>
        <taxon>Stenosarchaea group</taxon>
        <taxon>Halobacteria</taxon>
        <taxon>Halobacteriales</taxon>
        <taxon>Haloarculaceae</taxon>
        <taxon>Halorientalis</taxon>
    </lineage>
</organism>
<evidence type="ECO:0000313" key="4">
    <source>
        <dbReference type="EMBL" id="MFD1588052.1"/>
    </source>
</evidence>
<feature type="transmembrane region" description="Helical" evidence="1">
    <location>
        <begin position="21"/>
        <end position="44"/>
    </location>
</feature>
<dbReference type="RefSeq" id="WP_379814541.1">
    <property type="nucleotide sequence ID" value="NZ_JBHUDJ010000007.1"/>
</dbReference>
<feature type="domain" description="TraC-like" evidence="3">
    <location>
        <begin position="155"/>
        <end position="353"/>
    </location>
</feature>
<protein>
    <submittedName>
        <fullName evidence="4">Uncharacterized protein</fullName>
    </submittedName>
</protein>
<dbReference type="EMBL" id="JBHUDJ010000007">
    <property type="protein sequence ID" value="MFD1588052.1"/>
    <property type="molecule type" value="Genomic_DNA"/>
</dbReference>
<reference evidence="4 5" key="1">
    <citation type="journal article" date="2019" name="Int. J. Syst. Evol. Microbiol.">
        <title>The Global Catalogue of Microorganisms (GCM) 10K type strain sequencing project: providing services to taxonomists for standard genome sequencing and annotation.</title>
        <authorList>
            <consortium name="The Broad Institute Genomics Platform"/>
            <consortium name="The Broad Institute Genome Sequencing Center for Infectious Disease"/>
            <person name="Wu L."/>
            <person name="Ma J."/>
        </authorList>
    </citation>
    <scope>NUCLEOTIDE SEQUENCE [LARGE SCALE GENOMIC DNA]</scope>
    <source>
        <strain evidence="4 5">CGMCC 1.12125</strain>
    </source>
</reference>
<dbReference type="Pfam" id="PF26592">
    <property type="entry name" value="PrgI_like"/>
    <property type="match status" value="1"/>
</dbReference>
<evidence type="ECO:0000256" key="1">
    <source>
        <dbReference type="SAM" id="Phobius"/>
    </source>
</evidence>
<keyword evidence="1" id="KW-1133">Transmembrane helix</keyword>
<proteinExistence type="predicted"/>
<dbReference type="InterPro" id="IPR058596">
    <property type="entry name" value="TraC-like_dom"/>
</dbReference>
<feature type="transmembrane region" description="Helical" evidence="1">
    <location>
        <begin position="50"/>
        <end position="79"/>
    </location>
</feature>
<dbReference type="InterPro" id="IPR058597">
    <property type="entry name" value="PrgI-like_dom"/>
</dbReference>
<keyword evidence="1" id="KW-0812">Transmembrane</keyword>
<accession>A0ABD6CDP3</accession>
<keyword evidence="5" id="KW-1185">Reference proteome</keyword>
<gene>
    <name evidence="4" type="ORF">ACFR9U_13795</name>
</gene>
<sequence length="383" mass="43719">MNEAQQRVPQQMNDSMTLWRGLTLSDGLLFMPGAIAVLFSLVVIPQVLEMVGIVVPQAVVMAPGIVIGAVLTVVAAITLKTTPPHYKSTEWLQLHLGHLAQPSEYFHITTHYDHDHREQKDHADYDFVKSVWATNERTQDVLNIEQINPGGDEHDDTGYLQRPDSTILGAVRVYPANLSLATYGEWQNAVENFASVVNTLDFEIQIYRTTRELDIEQFLSSYQARRTHDDVRGDPELETLLENFLAWYPAELQSRGTQMIEYYVVVPVAEDEVTSSRRTRGVKDQIAEWPVISFFVDDDDDEEIPEPVLRGRQRETLYNRLETVKYQLKEIGDVDAERVSAVEHTEVLKRAYRQESEVDLSEQMQTRGVTMRAGHDQQTETES</sequence>